<dbReference type="PROSITE" id="PS50005">
    <property type="entry name" value="TPR"/>
    <property type="match status" value="1"/>
</dbReference>
<accession>A0A2G9CA25</accession>
<proteinExistence type="predicted"/>
<keyword evidence="1 4" id="KW-0808">Transferase</keyword>
<dbReference type="InterPro" id="IPR011990">
    <property type="entry name" value="TPR-like_helical_dom_sf"/>
</dbReference>
<keyword evidence="2" id="KW-0802">TPR repeat</keyword>
<name>A0A2G9CA25_9BURK</name>
<dbReference type="Gene3D" id="3.40.50.300">
    <property type="entry name" value="P-loop containing nucleotide triphosphate hydrolases"/>
    <property type="match status" value="1"/>
</dbReference>
<dbReference type="SMART" id="SM00028">
    <property type="entry name" value="TPR"/>
    <property type="match status" value="4"/>
</dbReference>
<dbReference type="SUPFAM" id="SSF52540">
    <property type="entry name" value="P-loop containing nucleoside triphosphate hydrolases"/>
    <property type="match status" value="1"/>
</dbReference>
<keyword evidence="5" id="KW-1185">Reference proteome</keyword>
<dbReference type="InterPro" id="IPR027417">
    <property type="entry name" value="P-loop_NTPase"/>
</dbReference>
<dbReference type="InterPro" id="IPR026634">
    <property type="entry name" value="TPST-like"/>
</dbReference>
<dbReference type="EMBL" id="PEOG01000023">
    <property type="protein sequence ID" value="PIM53276.1"/>
    <property type="molecule type" value="Genomic_DNA"/>
</dbReference>
<dbReference type="Pfam" id="PF13469">
    <property type="entry name" value="Sulfotransfer_3"/>
    <property type="match status" value="1"/>
</dbReference>
<dbReference type="Pfam" id="PF13432">
    <property type="entry name" value="TPR_16"/>
    <property type="match status" value="2"/>
</dbReference>
<reference evidence="4 5" key="1">
    <citation type="submission" date="2017-11" db="EMBL/GenBank/DDBJ databases">
        <title>Draft genome sequence of Mitsuaria sp. HWN-4.</title>
        <authorList>
            <person name="Gundlapally S.R."/>
        </authorList>
    </citation>
    <scope>NUCLEOTIDE SEQUENCE [LARGE SCALE GENOMIC DNA]</scope>
    <source>
        <strain evidence="4 5">HWN-4</strain>
    </source>
</reference>
<feature type="repeat" description="TPR" evidence="2">
    <location>
        <begin position="126"/>
        <end position="159"/>
    </location>
</feature>
<dbReference type="Gene3D" id="1.25.40.10">
    <property type="entry name" value="Tetratricopeptide repeat domain"/>
    <property type="match status" value="2"/>
</dbReference>
<evidence type="ECO:0000313" key="5">
    <source>
        <dbReference type="Proteomes" id="UP000231501"/>
    </source>
</evidence>
<dbReference type="PANTHER" id="PTHR12788">
    <property type="entry name" value="PROTEIN-TYROSINE SULFOTRANSFERASE 2"/>
    <property type="match status" value="1"/>
</dbReference>
<dbReference type="Proteomes" id="UP000231501">
    <property type="component" value="Unassembled WGS sequence"/>
</dbReference>
<organism evidence="4 5">
    <name type="scientific">Roseateles chitinivorans</name>
    <dbReference type="NCBI Taxonomy" id="2917965"/>
    <lineage>
        <taxon>Bacteria</taxon>
        <taxon>Pseudomonadati</taxon>
        <taxon>Pseudomonadota</taxon>
        <taxon>Betaproteobacteria</taxon>
        <taxon>Burkholderiales</taxon>
        <taxon>Sphaerotilaceae</taxon>
        <taxon>Roseateles</taxon>
    </lineage>
</organism>
<evidence type="ECO:0000256" key="2">
    <source>
        <dbReference type="PROSITE-ProRule" id="PRU00339"/>
    </source>
</evidence>
<feature type="region of interest" description="Disordered" evidence="3">
    <location>
        <begin position="1"/>
        <end position="20"/>
    </location>
</feature>
<sequence>MACVPESPAALRRHKTSMQDPVSSLRDAAVDHLAAGRSSQAIAAYEALLRVTPGEPDDWFNLAYLQRLQRDFEASLASYDRARLLGAAGPEEIHLNRAVILAEDLRRPDEAMAELERALAISPRFLPALVNLGNLHEQRGERAAALRRYEEALAVEPGHALALSRLANLRRVDSPADPLIQRLRQALRVPGRHPAEQADLAYALGKGLDDAGAYDDAFAAYGLANQAARHSHGRTPLRYDREAHERLVDALIRQSRQPAPAAVVATPAPSVFVCGMFRSGSTLIEQILGSHPDVTPGGEIDLLPELAHRQFLPRLSQPDRPLSAELADRMRREYRDGVALRFPDAALLTDKRPDNFLFVGLIKQLFPGAKILHTRRAALDNCLSVFFLHLGPSMPYALDLGDIAHWYGQYRKLMAHWQSLYGDDIHDVDYDALVTDPRPQIEAALAHVGLGWHDACLDFHTSKSTVATPSNWQVRQPLYQRSSGRWRNYERHLGALRTALGHFAGE</sequence>
<evidence type="ECO:0000313" key="4">
    <source>
        <dbReference type="EMBL" id="PIM53276.1"/>
    </source>
</evidence>
<comment type="caution">
    <text evidence="4">The sequence shown here is derived from an EMBL/GenBank/DDBJ whole genome shotgun (WGS) entry which is preliminary data.</text>
</comment>
<dbReference type="InterPro" id="IPR019734">
    <property type="entry name" value="TPR_rpt"/>
</dbReference>
<dbReference type="SUPFAM" id="SSF48452">
    <property type="entry name" value="TPR-like"/>
    <property type="match status" value="1"/>
</dbReference>
<dbReference type="AlphaFoldDB" id="A0A2G9CA25"/>
<evidence type="ECO:0000256" key="3">
    <source>
        <dbReference type="SAM" id="MobiDB-lite"/>
    </source>
</evidence>
<dbReference type="PANTHER" id="PTHR12788:SF10">
    <property type="entry name" value="PROTEIN-TYROSINE SULFOTRANSFERASE"/>
    <property type="match status" value="1"/>
</dbReference>
<dbReference type="GO" id="GO:0008476">
    <property type="term" value="F:protein-tyrosine sulfotransferase activity"/>
    <property type="evidence" value="ECO:0007669"/>
    <property type="project" value="InterPro"/>
</dbReference>
<gene>
    <name evidence="4" type="ORF">CS062_10365</name>
</gene>
<protein>
    <submittedName>
        <fullName evidence="4">Sulfotransferase</fullName>
    </submittedName>
</protein>
<evidence type="ECO:0000256" key="1">
    <source>
        <dbReference type="ARBA" id="ARBA00022679"/>
    </source>
</evidence>